<dbReference type="AlphaFoldDB" id="A0A9Q2WF79"/>
<protein>
    <recommendedName>
        <fullName evidence="3">Glycosyl transferase</fullName>
    </recommendedName>
</protein>
<dbReference type="InterPro" id="IPR029044">
    <property type="entry name" value="Nucleotide-diphossugar_trans"/>
</dbReference>
<reference evidence="1" key="1">
    <citation type="journal article" date="2021" name="Genome Biol. Evol.">
        <title>Continental-Scale Gene Flow Prevents Allopatric Divergence of Pelagic Freshwater Bacteria.</title>
        <authorList>
            <person name="Hoetzinger M."/>
            <person name="Pitt A."/>
            <person name="Huemer A."/>
            <person name="Hahn M.W."/>
        </authorList>
    </citation>
    <scope>NUCLEOTIDE SEQUENCE</scope>
    <source>
        <strain evidence="1">SM1-W8</strain>
    </source>
</reference>
<organism evidence="1 2">
    <name type="scientific">Polynucleobacter paneuropaeus</name>
    <dbReference type="NCBI Taxonomy" id="2527775"/>
    <lineage>
        <taxon>Bacteria</taxon>
        <taxon>Pseudomonadati</taxon>
        <taxon>Pseudomonadota</taxon>
        <taxon>Betaproteobacteria</taxon>
        <taxon>Burkholderiales</taxon>
        <taxon>Burkholderiaceae</taxon>
        <taxon>Polynucleobacter</taxon>
    </lineage>
</organism>
<gene>
    <name evidence="1" type="ORF">G6731_00170</name>
</gene>
<sequence length="212" mass="23333">MQIQYLTSKELSAYESASLATGGVLVAMPFINADHAQRAAKLMASRANAPGMILCIHDEKEEGFITLINRAFTKTQSAYFAYVAQDAFAGKDWLKEALSAIGSQKHFLGFNDGKWAGALAGFGLARRSWAAQNYNGNFFYPDYKRHYADAELTLLAMHAGAYAYEPNSLLVEVDWDKDGSSVDPSDRKLFLERKKTGFDGKVSNPALLNLVS</sequence>
<proteinExistence type="predicted"/>
<accession>A0A9Q2WF79</accession>
<dbReference type="EMBL" id="JAANEY010000001">
    <property type="protein sequence ID" value="MBT8550378.1"/>
    <property type="molecule type" value="Genomic_DNA"/>
</dbReference>
<evidence type="ECO:0000313" key="1">
    <source>
        <dbReference type="EMBL" id="MBT8550378.1"/>
    </source>
</evidence>
<evidence type="ECO:0000313" key="2">
    <source>
        <dbReference type="Proteomes" id="UP000783102"/>
    </source>
</evidence>
<name>A0A9Q2WF79_9BURK</name>
<dbReference type="SUPFAM" id="SSF53448">
    <property type="entry name" value="Nucleotide-diphospho-sugar transferases"/>
    <property type="match status" value="1"/>
</dbReference>
<dbReference type="Proteomes" id="UP000783102">
    <property type="component" value="Unassembled WGS sequence"/>
</dbReference>
<evidence type="ECO:0008006" key="3">
    <source>
        <dbReference type="Google" id="ProtNLM"/>
    </source>
</evidence>
<comment type="caution">
    <text evidence="1">The sequence shown here is derived from an EMBL/GenBank/DDBJ whole genome shotgun (WGS) entry which is preliminary data.</text>
</comment>